<dbReference type="EMBL" id="LIZK01000004">
    <property type="protein sequence ID" value="KPL94440.1"/>
    <property type="molecule type" value="Genomic_DNA"/>
</dbReference>
<reference evidence="1 2" key="1">
    <citation type="submission" date="2015-08" db="EMBL/GenBank/DDBJ databases">
        <title>Draft Genome Sequence of Vibrio splendidus UCD-SED7.</title>
        <authorList>
            <person name="Lee R.D."/>
            <person name="Lang J.M."/>
            <person name="Coil D.A."/>
            <person name="Jospin G."/>
            <person name="Eisen J.A."/>
        </authorList>
    </citation>
    <scope>NUCLEOTIDE SEQUENCE [LARGE SCALE GENOMIC DNA]</scope>
    <source>
        <strain evidence="1 2">UCD-SED7</strain>
    </source>
</reference>
<sequence length="307" mass="34090">MKSTNIHLKLVTFLISLALTITGCGGGDSSVDNNLSSDEKPSVGGGSDKILYPPVERSYPYLDRLTFQRQDAGDTLSLSDHSLWYITGDYSSGYDAIGEHDIDLYDDSERFGVPTSGTIGTHYMYINGSTRAFYLEYIPNLEVVATDILPFHRESLGALLALSNGLLWQVVGDHSSGMDVLGTHPITLYTNLTEMPNIDITGHPSNYYFHINSSSRGFYVEPINGLTLKSKTTANFYRESVGDIIILDDDSTWRLVGEHRFGYDVLDKHEVAVYENTQKIPNPTSGERTDNYLYIYGASVGFFIESI</sequence>
<proteinExistence type="predicted"/>
<dbReference type="RefSeq" id="WP_054547376.1">
    <property type="nucleotide sequence ID" value="NZ_LIZK01000004.1"/>
</dbReference>
<accession>A0A837NUE0</accession>
<name>A0A837NUE0_VIBSP</name>
<gene>
    <name evidence="1" type="ORF">AN168_12980</name>
</gene>
<dbReference type="PROSITE" id="PS51257">
    <property type="entry name" value="PROKAR_LIPOPROTEIN"/>
    <property type="match status" value="1"/>
</dbReference>
<dbReference type="AlphaFoldDB" id="A0A837NUE0"/>
<evidence type="ECO:0000313" key="1">
    <source>
        <dbReference type="EMBL" id="KPL94440.1"/>
    </source>
</evidence>
<protein>
    <submittedName>
        <fullName evidence="1">Uncharacterized protein</fullName>
    </submittedName>
</protein>
<dbReference type="Proteomes" id="UP000050463">
    <property type="component" value="Unassembled WGS sequence"/>
</dbReference>
<organism evidence="1 2">
    <name type="scientific">Vibrio splendidus</name>
    <dbReference type="NCBI Taxonomy" id="29497"/>
    <lineage>
        <taxon>Bacteria</taxon>
        <taxon>Pseudomonadati</taxon>
        <taxon>Pseudomonadota</taxon>
        <taxon>Gammaproteobacteria</taxon>
        <taxon>Vibrionales</taxon>
        <taxon>Vibrionaceae</taxon>
        <taxon>Vibrio</taxon>
    </lineage>
</organism>
<comment type="caution">
    <text evidence="1">The sequence shown here is derived from an EMBL/GenBank/DDBJ whole genome shotgun (WGS) entry which is preliminary data.</text>
</comment>
<evidence type="ECO:0000313" key="2">
    <source>
        <dbReference type="Proteomes" id="UP000050463"/>
    </source>
</evidence>